<dbReference type="EMBL" id="JFZT01000067">
    <property type="protein sequence ID" value="EZQ01563.1"/>
    <property type="molecule type" value="Genomic_DNA"/>
</dbReference>
<feature type="binding site" evidence="10">
    <location>
        <position position="132"/>
    </location>
    <ligand>
        <name>NAD(+)</name>
        <dbReference type="ChEBI" id="CHEBI:57540"/>
    </ligand>
</feature>
<dbReference type="Gene3D" id="3.40.50.720">
    <property type="entry name" value="NAD(P)-binding Rossmann-like Domain"/>
    <property type="match status" value="2"/>
</dbReference>
<feature type="binding site" evidence="10">
    <location>
        <position position="72"/>
    </location>
    <ligand>
        <name>NAD(+)</name>
        <dbReference type="ChEBI" id="CHEBI:57540"/>
    </ligand>
</feature>
<feature type="binding site" evidence="9">
    <location>
        <position position="234"/>
    </location>
    <ligand>
        <name>substrate</name>
    </ligand>
</feature>
<dbReference type="PIRSF" id="PIRSF000124">
    <property type="entry name" value="UDPglc_GDPman_dh"/>
    <property type="match status" value="1"/>
</dbReference>
<evidence type="ECO:0000256" key="7">
    <source>
        <dbReference type="PIRNR" id="PIRNR000124"/>
    </source>
</evidence>
<proteinExistence type="inferred from homology"/>
<evidence type="ECO:0000256" key="8">
    <source>
        <dbReference type="PIRSR" id="PIRSR500134-1"/>
    </source>
</evidence>
<dbReference type="SUPFAM" id="SSF51735">
    <property type="entry name" value="NAD(P)-binding Rossmann-fold domains"/>
    <property type="match status" value="1"/>
</dbReference>
<gene>
    <name evidence="12" type="ORF">CM19_12850</name>
</gene>
<dbReference type="InterPro" id="IPR017476">
    <property type="entry name" value="UDP-Glc/GDP-Man"/>
</dbReference>
<dbReference type="InterPro" id="IPR028357">
    <property type="entry name" value="UDPglc_DH_bac"/>
</dbReference>
<dbReference type="Pfam" id="PF00984">
    <property type="entry name" value="UDPG_MGDP_dh"/>
    <property type="match status" value="1"/>
</dbReference>
<keyword evidence="13" id="KW-1185">Reference proteome</keyword>
<comment type="catalytic activity">
    <reaction evidence="6 7">
        <text>UDP-alpha-D-glucose + 2 NAD(+) + H2O = UDP-alpha-D-glucuronate + 2 NADH + 3 H(+)</text>
        <dbReference type="Rhea" id="RHEA:23596"/>
        <dbReference type="ChEBI" id="CHEBI:15377"/>
        <dbReference type="ChEBI" id="CHEBI:15378"/>
        <dbReference type="ChEBI" id="CHEBI:57540"/>
        <dbReference type="ChEBI" id="CHEBI:57945"/>
        <dbReference type="ChEBI" id="CHEBI:58052"/>
        <dbReference type="ChEBI" id="CHEBI:58885"/>
        <dbReference type="EC" id="1.1.1.22"/>
    </reaction>
</comment>
<comment type="caution">
    <text evidence="12">The sequence shown here is derived from an EMBL/GenBank/DDBJ whole genome shotgun (WGS) entry which is preliminary data.</text>
</comment>
<dbReference type="SUPFAM" id="SSF52413">
    <property type="entry name" value="UDP-glucose/GDP-mannose dehydrogenase C-terminal domain"/>
    <property type="match status" value="1"/>
</dbReference>
<feature type="binding site" evidence="10">
    <location>
        <position position="106"/>
    </location>
    <ligand>
        <name>NAD(+)</name>
        <dbReference type="ChEBI" id="CHEBI:57540"/>
    </ligand>
</feature>
<dbReference type="InterPro" id="IPR036220">
    <property type="entry name" value="UDP-Glc/GDP-Man_DH_C_sf"/>
</dbReference>
<dbReference type="AlphaFoldDB" id="A0A031LKY8"/>
<evidence type="ECO:0000256" key="6">
    <source>
        <dbReference type="ARBA" id="ARBA00047473"/>
    </source>
</evidence>
<dbReference type="InterPro" id="IPR036291">
    <property type="entry name" value="NAD(P)-bd_dom_sf"/>
</dbReference>
<evidence type="ECO:0000313" key="12">
    <source>
        <dbReference type="EMBL" id="EZQ01563.1"/>
    </source>
</evidence>
<dbReference type="NCBIfam" id="TIGR03026">
    <property type="entry name" value="NDP-sugDHase"/>
    <property type="match status" value="1"/>
</dbReference>
<evidence type="ECO:0000256" key="2">
    <source>
        <dbReference type="ARBA" id="ARBA00006601"/>
    </source>
</evidence>
<feature type="binding site" evidence="9">
    <location>
        <position position="180"/>
    </location>
    <ligand>
        <name>substrate</name>
    </ligand>
</feature>
<dbReference type="STRING" id="1160895.CM19_12850"/>
<dbReference type="Proteomes" id="UP000024332">
    <property type="component" value="Unassembled WGS sequence"/>
</dbReference>
<dbReference type="EC" id="1.1.1.22" evidence="3 7"/>
<name>A0A031LKY8_9CREN</name>
<dbReference type="InterPro" id="IPR008927">
    <property type="entry name" value="6-PGluconate_DH-like_C_sf"/>
</dbReference>
<feature type="binding site" evidence="9">
    <location>
        <position position="297"/>
    </location>
    <ligand>
        <name>substrate</name>
    </ligand>
</feature>
<feature type="binding site" evidence="10">
    <location>
        <position position="240"/>
    </location>
    <ligand>
        <name>NAD(+)</name>
        <dbReference type="ChEBI" id="CHEBI:57540"/>
    </ligand>
</feature>
<dbReference type="InterPro" id="IPR014027">
    <property type="entry name" value="UDP-Glc/GDP-Man_DH_C"/>
</dbReference>
<protein>
    <recommendedName>
        <fullName evidence="3 7">UDP-glucose 6-dehydrogenase</fullName>
        <ecNumber evidence="3 7">1.1.1.22</ecNumber>
    </recommendedName>
</protein>
<evidence type="ECO:0000256" key="9">
    <source>
        <dbReference type="PIRSR" id="PIRSR500134-2"/>
    </source>
</evidence>
<feature type="binding site" evidence="9">
    <location>
        <begin position="226"/>
        <end position="230"/>
    </location>
    <ligand>
        <name>substrate</name>
    </ligand>
</feature>
<dbReference type="UniPathway" id="UPA00038">
    <property type="reaction ID" value="UER00491"/>
</dbReference>
<dbReference type="GO" id="GO:0006065">
    <property type="term" value="P:UDP-glucuronate biosynthetic process"/>
    <property type="evidence" value="ECO:0007669"/>
    <property type="project" value="UniProtKB-UniPathway"/>
</dbReference>
<organism evidence="12 13">
    <name type="scientific">Candidatus Acidianus copahuensis</name>
    <dbReference type="NCBI Taxonomy" id="1160895"/>
    <lineage>
        <taxon>Archaea</taxon>
        <taxon>Thermoproteota</taxon>
        <taxon>Thermoprotei</taxon>
        <taxon>Sulfolobales</taxon>
        <taxon>Sulfolobaceae</taxon>
        <taxon>Acidianus</taxon>
    </lineage>
</organism>
<comment type="pathway">
    <text evidence="1">Nucleotide-sugar biosynthesis; UDP-alpha-D-glucuronate biosynthesis; UDP-alpha-D-glucuronate from UDP-alpha-D-glucose: step 1/1.</text>
</comment>
<dbReference type="PANTHER" id="PTHR43750:SF3">
    <property type="entry name" value="UDP-GLUCOSE 6-DEHYDROGENASE TUAD"/>
    <property type="match status" value="1"/>
</dbReference>
<evidence type="ECO:0000256" key="3">
    <source>
        <dbReference type="ARBA" id="ARBA00012954"/>
    </source>
</evidence>
<evidence type="ECO:0000256" key="4">
    <source>
        <dbReference type="ARBA" id="ARBA00023002"/>
    </source>
</evidence>
<feature type="active site" description="Nucleophile" evidence="8">
    <location>
        <position position="237"/>
    </location>
</feature>
<dbReference type="SMART" id="SM00984">
    <property type="entry name" value="UDPG_MGDP_dh_C"/>
    <property type="match status" value="1"/>
</dbReference>
<dbReference type="Pfam" id="PF03721">
    <property type="entry name" value="UDPG_MGDP_dh_N"/>
    <property type="match status" value="1"/>
</dbReference>
<dbReference type="PIRSF" id="PIRSF500134">
    <property type="entry name" value="UDPglc_DH_bac"/>
    <property type="match status" value="1"/>
</dbReference>
<dbReference type="GO" id="GO:0003979">
    <property type="term" value="F:UDP-glucose 6-dehydrogenase activity"/>
    <property type="evidence" value="ECO:0007669"/>
    <property type="project" value="UniProtKB-EC"/>
</dbReference>
<dbReference type="Pfam" id="PF03720">
    <property type="entry name" value="UDPG_MGDP_dh_C"/>
    <property type="match status" value="1"/>
</dbReference>
<dbReference type="SUPFAM" id="SSF48179">
    <property type="entry name" value="6-phosphogluconate dehydrogenase C-terminal domain-like"/>
    <property type="match status" value="1"/>
</dbReference>
<dbReference type="GO" id="GO:0000271">
    <property type="term" value="P:polysaccharide biosynthetic process"/>
    <property type="evidence" value="ECO:0007669"/>
    <property type="project" value="InterPro"/>
</dbReference>
<feature type="domain" description="UDP-glucose/GDP-mannose dehydrogenase C-terminal" evidence="11">
    <location>
        <begin position="290"/>
        <end position="380"/>
    </location>
</feature>
<evidence type="ECO:0000256" key="1">
    <source>
        <dbReference type="ARBA" id="ARBA00004701"/>
    </source>
</evidence>
<dbReference type="PANTHER" id="PTHR43750">
    <property type="entry name" value="UDP-GLUCOSE 6-DEHYDROGENASE TUAD"/>
    <property type="match status" value="1"/>
</dbReference>
<dbReference type="GO" id="GO:0051287">
    <property type="term" value="F:NAD binding"/>
    <property type="evidence" value="ECO:0007669"/>
    <property type="project" value="InterPro"/>
</dbReference>
<reference evidence="12 13" key="1">
    <citation type="submission" date="2014-03" db="EMBL/GenBank/DDBJ databases">
        <title>Draft genome sequence of the novel thermoacidophilic archaea Acidianus copahuensis ALE1 strain, isolated from Copahue volcanic area in Neuquen Argentina.</title>
        <authorList>
            <person name="Urbieta M.S."/>
            <person name="Rascovan N."/>
            <person name="Castro C."/>
            <person name="Revale S."/>
            <person name="Giaveno M.A."/>
            <person name="Vazquez M.P."/>
            <person name="Donati E.R."/>
        </authorList>
    </citation>
    <scope>NUCLEOTIDE SEQUENCE [LARGE SCALE GENOMIC DNA]</scope>
    <source>
        <strain evidence="12 13">ALE1</strain>
    </source>
</reference>
<dbReference type="Gene3D" id="1.20.5.100">
    <property type="entry name" value="Cytochrome c1, transmembrane anchor, C-terminal"/>
    <property type="match status" value="1"/>
</dbReference>
<accession>A0A031LKY8</accession>
<feature type="binding site" evidence="10">
    <location>
        <position position="304"/>
    </location>
    <ligand>
        <name>NAD(+)</name>
        <dbReference type="ChEBI" id="CHEBI:57540"/>
    </ligand>
</feature>
<sequence length="396" mass="43228">MEGGVPVHGLPYSSVLDLLALKQGVAIIKVPAFYASIPCPYDSGKMVKVKINYTTDYSKLSDVDIAFITVSTPTVNGKILLDHVFSAVSSLSNVLRRDAIIVMKSTVIPDTSRKAKELSGMEVVVNPEFLREGYAIEDTLHPDRIVIGGDKSAGDLVEEVWRFTNSPIIRTSLEEAELIKYASNSFLAVKISFANEIANLCERIPNCDVNVVTQAMGIDKRISPYFLKAGLGYGGSCFPKDTLAILGFSSELGEKLRIVEAAVEVNNERPLRAISAMKELMGEIKGKRICILGLSFKPGTDDTRESVALKILNLLEKEGAEVIAYDPKAKVEGIKIARNSEECIMSSEGVIIATEWSEFSGIEPILKGKYVFDGRRVLDLKKLDNAIMVGVSRCKG</sequence>
<dbReference type="InterPro" id="IPR014026">
    <property type="entry name" value="UDP-Glc/GDP-Man_DH_dimer"/>
</dbReference>
<comment type="similarity">
    <text evidence="2 7">Belongs to the UDP-glucose/GDP-mannose dehydrogenase family.</text>
</comment>
<keyword evidence="4 7" id="KW-0560">Oxidoreductase</keyword>
<keyword evidence="5 7" id="KW-0520">NAD</keyword>
<evidence type="ECO:0000313" key="13">
    <source>
        <dbReference type="Proteomes" id="UP000024332"/>
    </source>
</evidence>
<feature type="binding site" evidence="9">
    <location>
        <begin position="129"/>
        <end position="132"/>
    </location>
    <ligand>
        <name>substrate</name>
    </ligand>
</feature>
<evidence type="ECO:0000256" key="10">
    <source>
        <dbReference type="PIRSR" id="PIRSR500134-3"/>
    </source>
</evidence>
<evidence type="ECO:0000256" key="5">
    <source>
        <dbReference type="ARBA" id="ARBA00023027"/>
    </source>
</evidence>
<dbReference type="RefSeq" id="WP_235185687.1">
    <property type="nucleotide sequence ID" value="NZ_JFZT01000067.1"/>
</dbReference>
<evidence type="ECO:0000259" key="11">
    <source>
        <dbReference type="SMART" id="SM00984"/>
    </source>
</evidence>
<dbReference type="InterPro" id="IPR001732">
    <property type="entry name" value="UDP-Glc/GDP-Man_DH_N"/>
</dbReference>